<dbReference type="InterPro" id="IPR037066">
    <property type="entry name" value="Plug_dom_sf"/>
</dbReference>
<dbReference type="InterPro" id="IPR012910">
    <property type="entry name" value="Plug_dom"/>
</dbReference>
<dbReference type="Pfam" id="PF00593">
    <property type="entry name" value="TonB_dep_Rec_b-barrel"/>
    <property type="match status" value="1"/>
</dbReference>
<keyword evidence="13" id="KW-0732">Signal</keyword>
<dbReference type="STRING" id="366602.Caul_1988"/>
<feature type="signal peptide" evidence="13">
    <location>
        <begin position="1"/>
        <end position="30"/>
    </location>
</feature>
<keyword evidence="3 10" id="KW-1134">Transmembrane beta strand</keyword>
<evidence type="ECO:0000256" key="1">
    <source>
        <dbReference type="ARBA" id="ARBA00004571"/>
    </source>
</evidence>
<evidence type="ECO:0000256" key="4">
    <source>
        <dbReference type="ARBA" id="ARBA00022496"/>
    </source>
</evidence>
<keyword evidence="5 10" id="KW-0812">Transmembrane</keyword>
<dbReference type="InterPro" id="IPR000531">
    <property type="entry name" value="Beta-barrel_TonB"/>
</dbReference>
<keyword evidence="6" id="KW-0408">Iron</keyword>
<dbReference type="HOGENOM" id="CLU_010745_0_1_5"/>
<dbReference type="GO" id="GO:0009279">
    <property type="term" value="C:cell outer membrane"/>
    <property type="evidence" value="ECO:0007669"/>
    <property type="project" value="UniProtKB-SubCell"/>
</dbReference>
<dbReference type="InterPro" id="IPR011662">
    <property type="entry name" value="Secretin/TonB_short_N"/>
</dbReference>
<dbReference type="eggNOG" id="COG1629">
    <property type="taxonomic scope" value="Bacteria"/>
</dbReference>
<keyword evidence="4" id="KW-0410">Iron transport</keyword>
<keyword evidence="2 10" id="KW-0813">Transport</keyword>
<name>B0T5V8_CAUSK</name>
<reference evidence="15" key="1">
    <citation type="submission" date="2008-01" db="EMBL/GenBank/DDBJ databases">
        <title>Complete sequence of chromosome of Caulobacter sp. K31.</title>
        <authorList>
            <consortium name="US DOE Joint Genome Institute"/>
            <person name="Copeland A."/>
            <person name="Lucas S."/>
            <person name="Lapidus A."/>
            <person name="Barry K."/>
            <person name="Glavina del Rio T."/>
            <person name="Dalin E."/>
            <person name="Tice H."/>
            <person name="Pitluck S."/>
            <person name="Bruce D."/>
            <person name="Goodwin L."/>
            <person name="Thompson L.S."/>
            <person name="Brettin T."/>
            <person name="Detter J.C."/>
            <person name="Han C."/>
            <person name="Schmutz J."/>
            <person name="Larimer F."/>
            <person name="Land M."/>
            <person name="Hauser L."/>
            <person name="Kyrpides N."/>
            <person name="Kim E."/>
            <person name="Stephens C."/>
            <person name="Richardson P."/>
        </authorList>
    </citation>
    <scope>NUCLEOTIDE SEQUENCE [LARGE SCALE GENOMIC DNA]</scope>
    <source>
        <strain evidence="15">K31</strain>
    </source>
</reference>
<feature type="domain" description="Secretin/TonB short N-terminal" evidence="14">
    <location>
        <begin position="63"/>
        <end position="114"/>
    </location>
</feature>
<protein>
    <submittedName>
        <fullName evidence="15">TonB-dependent receptor</fullName>
    </submittedName>
</protein>
<evidence type="ECO:0000256" key="2">
    <source>
        <dbReference type="ARBA" id="ARBA00022448"/>
    </source>
</evidence>
<keyword evidence="15" id="KW-0675">Receptor</keyword>
<evidence type="ECO:0000313" key="15">
    <source>
        <dbReference type="EMBL" id="ABZ71116.1"/>
    </source>
</evidence>
<dbReference type="InterPro" id="IPR036942">
    <property type="entry name" value="Beta-barrel_TonB_sf"/>
</dbReference>
<accession>B0T5V8</accession>
<feature type="region of interest" description="Disordered" evidence="12">
    <location>
        <begin position="346"/>
        <end position="365"/>
    </location>
</feature>
<dbReference type="PROSITE" id="PS52016">
    <property type="entry name" value="TONB_DEPENDENT_REC_3"/>
    <property type="match status" value="1"/>
</dbReference>
<evidence type="ECO:0000256" key="7">
    <source>
        <dbReference type="ARBA" id="ARBA00023077"/>
    </source>
</evidence>
<dbReference type="KEGG" id="cak:Caul_1988"/>
<dbReference type="AlphaFoldDB" id="B0T5V8"/>
<dbReference type="eggNOG" id="COG4771">
    <property type="taxonomic scope" value="Bacteria"/>
</dbReference>
<dbReference type="Gene3D" id="3.55.50.30">
    <property type="match status" value="1"/>
</dbReference>
<evidence type="ECO:0000256" key="9">
    <source>
        <dbReference type="ARBA" id="ARBA00023237"/>
    </source>
</evidence>
<gene>
    <name evidence="15" type="ordered locus">Caul_1988</name>
</gene>
<evidence type="ECO:0000259" key="14">
    <source>
        <dbReference type="SMART" id="SM00965"/>
    </source>
</evidence>
<feature type="compositionally biased region" description="Pro residues" evidence="12">
    <location>
        <begin position="127"/>
        <end position="137"/>
    </location>
</feature>
<dbReference type="PANTHER" id="PTHR47234">
    <property type="match status" value="1"/>
</dbReference>
<evidence type="ECO:0000256" key="13">
    <source>
        <dbReference type="SAM" id="SignalP"/>
    </source>
</evidence>
<feature type="chain" id="PRO_5002756032" evidence="13">
    <location>
        <begin position="31"/>
        <end position="1020"/>
    </location>
</feature>
<comment type="subcellular location">
    <subcellularLocation>
        <location evidence="1 10">Cell outer membrane</location>
        <topology evidence="1 10">Multi-pass membrane protein</topology>
    </subcellularLocation>
</comment>
<dbReference type="SMART" id="SM00965">
    <property type="entry name" value="STN"/>
    <property type="match status" value="1"/>
</dbReference>
<dbReference type="PANTHER" id="PTHR47234:SF2">
    <property type="entry name" value="TONB-DEPENDENT RECEPTOR"/>
    <property type="match status" value="1"/>
</dbReference>
<keyword evidence="4" id="KW-0406">Ion transport</keyword>
<dbReference type="Gene3D" id="2.40.170.20">
    <property type="entry name" value="TonB-dependent receptor, beta-barrel domain"/>
    <property type="match status" value="1"/>
</dbReference>
<evidence type="ECO:0000256" key="10">
    <source>
        <dbReference type="PROSITE-ProRule" id="PRU01360"/>
    </source>
</evidence>
<proteinExistence type="inferred from homology"/>
<evidence type="ECO:0000256" key="5">
    <source>
        <dbReference type="ARBA" id="ARBA00022692"/>
    </source>
</evidence>
<feature type="region of interest" description="Disordered" evidence="12">
    <location>
        <begin position="197"/>
        <end position="221"/>
    </location>
</feature>
<dbReference type="InterPro" id="IPR039426">
    <property type="entry name" value="TonB-dep_rcpt-like"/>
</dbReference>
<keyword evidence="8 10" id="KW-0472">Membrane</keyword>
<evidence type="ECO:0000256" key="12">
    <source>
        <dbReference type="SAM" id="MobiDB-lite"/>
    </source>
</evidence>
<dbReference type="Pfam" id="PF07715">
    <property type="entry name" value="Plug"/>
    <property type="match status" value="1"/>
</dbReference>
<dbReference type="EMBL" id="CP000927">
    <property type="protein sequence ID" value="ABZ71116.1"/>
    <property type="molecule type" value="Genomic_DNA"/>
</dbReference>
<keyword evidence="9 10" id="KW-0998">Cell outer membrane</keyword>
<evidence type="ECO:0000256" key="8">
    <source>
        <dbReference type="ARBA" id="ARBA00023136"/>
    </source>
</evidence>
<evidence type="ECO:0000256" key="3">
    <source>
        <dbReference type="ARBA" id="ARBA00022452"/>
    </source>
</evidence>
<comment type="similarity">
    <text evidence="10 11">Belongs to the TonB-dependent receptor family.</text>
</comment>
<evidence type="ECO:0000256" key="11">
    <source>
        <dbReference type="RuleBase" id="RU003357"/>
    </source>
</evidence>
<organism evidence="15">
    <name type="scientific">Caulobacter sp. (strain K31)</name>
    <dbReference type="NCBI Taxonomy" id="366602"/>
    <lineage>
        <taxon>Bacteria</taxon>
        <taxon>Pseudomonadati</taxon>
        <taxon>Pseudomonadota</taxon>
        <taxon>Alphaproteobacteria</taxon>
        <taxon>Caulobacterales</taxon>
        <taxon>Caulobacteraceae</taxon>
        <taxon>Caulobacter</taxon>
    </lineage>
</organism>
<feature type="region of interest" description="Disordered" evidence="12">
    <location>
        <begin position="121"/>
        <end position="143"/>
    </location>
</feature>
<dbReference type="GO" id="GO:0006826">
    <property type="term" value="P:iron ion transport"/>
    <property type="evidence" value="ECO:0007669"/>
    <property type="project" value="UniProtKB-KW"/>
</dbReference>
<sequence precursor="true">MVVMVAAFRRGLVGLSLLALTTAIAGPVQAAQAPSALVPVSAVRTPKGPLKAALLALGRQTGVQIIFTSRAVEGRQAPALDGQFSVDEALDRLLAGSDLEAQRVGPTVLVVRPRAVLVPASATSPTAPDPMASPPTDPIETAPPVQAVNDATMLSEVVVGSHIRGARDSASPVVILDRETLDRAGRTSVAEAMSNLPQAFNGSGSEDTTSTGADPLGTNSSRGVGVNLRGLGTDATLVLVNGRRLAGTGLKGDFADVSSIPMAAVDRIEVLLDGASALYGSDAVGGVVNIVLRKRYEGAETRALVGGATRGGATQWQFGQTVGHAWDSGNLVVSYEHSARDRLRGRDRDFTGNADLRDQGGTDHRRYYSQPGNILRANGSGVLVPTYAIPGGQNGVGLSPASFAAGQTNLENQQLAFDVLPRQRRDSVYLAFAQDLTPAIELSADARATRRDFTSRGGASITTLTVNASNPYFASPTGAASERIAYSFLNELGGQRVKGVADTLGLSLGGTARLPAGWRLETYGAYGLETMHSLTNNLVNSSALAEALGATPDNPATGFSTAASGYFNPFIGAGSNPRSILDFINTAFVDRKTRSDTRSINLKLDGTLWSLPAGPVGLAVGGQIRREGLKSGGQSLASGVSPIPIARKDTDRTVDAAFAEVRLPLFGGAFTRPGLRRLELSAAVRHEDYGGALKSTDPKLGVIWSPVAGATLKASYGTSFRAPALTELNDPQIFAPTTINTSGRETIVMILYGGNPNLKPETATSKTLTLELAPPDWSRFKASLTLFDTRFTDRIGQPGNEYIDRVLTSAEFAPFVTLVSPATNTADRARIQALIDDPRSYAQGVFPAEAYGAIVDGRYVNTGQLRVRGLDVSAQYQARLGGDPLVLSADLSWMMDYSRKITPGTPSVDRAGFVGEPADLRARYAASWTHGSLTTTASISQVGDLSTDGGGRIKGWTTADLNLSYRFGNGRLEGSGLSLNMQNLFDSDPPFYDSPLGVGYDPANADPLGRVVTLQLTRTW</sequence>
<dbReference type="Gene3D" id="2.170.130.10">
    <property type="entry name" value="TonB-dependent receptor, plug domain"/>
    <property type="match status" value="1"/>
</dbReference>
<evidence type="ECO:0000256" key="6">
    <source>
        <dbReference type="ARBA" id="ARBA00023004"/>
    </source>
</evidence>
<keyword evidence="7 11" id="KW-0798">TonB box</keyword>
<dbReference type="SUPFAM" id="SSF56935">
    <property type="entry name" value="Porins"/>
    <property type="match status" value="1"/>
</dbReference>
<dbReference type="Pfam" id="PF07660">
    <property type="entry name" value="STN"/>
    <property type="match status" value="1"/>
</dbReference>